<dbReference type="PANTHER" id="PTHR43031:SF17">
    <property type="entry name" value="SULFURTRANSFERASE YTWF-RELATED"/>
    <property type="match status" value="1"/>
</dbReference>
<evidence type="ECO:0000259" key="1">
    <source>
        <dbReference type="PROSITE" id="PS50206"/>
    </source>
</evidence>
<dbReference type="PANTHER" id="PTHR43031">
    <property type="entry name" value="FAD-DEPENDENT OXIDOREDUCTASE"/>
    <property type="match status" value="1"/>
</dbReference>
<dbReference type="EMBL" id="VORB01000008">
    <property type="protein sequence ID" value="TXC77086.1"/>
    <property type="molecule type" value="Genomic_DNA"/>
</dbReference>
<gene>
    <name evidence="2" type="ORF">FRX97_09490</name>
</gene>
<dbReference type="PROSITE" id="PS50206">
    <property type="entry name" value="RHODANESE_3"/>
    <property type="match status" value="1"/>
</dbReference>
<organism evidence="2 3">
    <name type="scientific">Luteibaculum oceani</name>
    <dbReference type="NCBI Taxonomy" id="1294296"/>
    <lineage>
        <taxon>Bacteria</taxon>
        <taxon>Pseudomonadati</taxon>
        <taxon>Bacteroidota</taxon>
        <taxon>Flavobacteriia</taxon>
        <taxon>Flavobacteriales</taxon>
        <taxon>Luteibaculaceae</taxon>
        <taxon>Luteibaculum</taxon>
    </lineage>
</organism>
<dbReference type="SUPFAM" id="SSF52821">
    <property type="entry name" value="Rhodanese/Cell cycle control phosphatase"/>
    <property type="match status" value="1"/>
</dbReference>
<name>A0A5C6UYF3_9FLAO</name>
<comment type="caution">
    <text evidence="2">The sequence shown here is derived from an EMBL/GenBank/DDBJ whole genome shotgun (WGS) entry which is preliminary data.</text>
</comment>
<sequence length="105" mass="11975">MNSISVQELLEWKEAGKDFQLIDIREKDETDICSIDGEHIPMAEIAQHPEKIARNKKVVIHCRTGGRSSKTIRFLEAEYGIENLYNLDGGIIAWIEEVDNSLIAY</sequence>
<proteinExistence type="predicted"/>
<dbReference type="AlphaFoldDB" id="A0A5C6UYF3"/>
<feature type="domain" description="Rhodanese" evidence="1">
    <location>
        <begin position="15"/>
        <end position="103"/>
    </location>
</feature>
<protein>
    <submittedName>
        <fullName evidence="2">Rhodanese-like domain-containing protein</fullName>
    </submittedName>
</protein>
<dbReference type="InterPro" id="IPR001763">
    <property type="entry name" value="Rhodanese-like_dom"/>
</dbReference>
<dbReference type="OrthoDB" id="9808735at2"/>
<evidence type="ECO:0000313" key="3">
    <source>
        <dbReference type="Proteomes" id="UP000321168"/>
    </source>
</evidence>
<dbReference type="Pfam" id="PF00581">
    <property type="entry name" value="Rhodanese"/>
    <property type="match status" value="1"/>
</dbReference>
<dbReference type="InterPro" id="IPR036873">
    <property type="entry name" value="Rhodanese-like_dom_sf"/>
</dbReference>
<dbReference type="Proteomes" id="UP000321168">
    <property type="component" value="Unassembled WGS sequence"/>
</dbReference>
<dbReference type="Gene3D" id="3.40.250.10">
    <property type="entry name" value="Rhodanese-like domain"/>
    <property type="match status" value="1"/>
</dbReference>
<dbReference type="InterPro" id="IPR050229">
    <property type="entry name" value="GlpE_sulfurtransferase"/>
</dbReference>
<accession>A0A5C6UYF3</accession>
<dbReference type="RefSeq" id="WP_147014974.1">
    <property type="nucleotide sequence ID" value="NZ_VORB01000008.1"/>
</dbReference>
<evidence type="ECO:0000313" key="2">
    <source>
        <dbReference type="EMBL" id="TXC77086.1"/>
    </source>
</evidence>
<reference evidence="2 3" key="1">
    <citation type="submission" date="2019-08" db="EMBL/GenBank/DDBJ databases">
        <title>Genome of Luteibaculum oceani JCM 18817.</title>
        <authorList>
            <person name="Bowman J.P."/>
        </authorList>
    </citation>
    <scope>NUCLEOTIDE SEQUENCE [LARGE SCALE GENOMIC DNA]</scope>
    <source>
        <strain evidence="2 3">JCM 18817</strain>
    </source>
</reference>
<keyword evidence="3" id="KW-1185">Reference proteome</keyword>
<dbReference type="SMART" id="SM00450">
    <property type="entry name" value="RHOD"/>
    <property type="match status" value="1"/>
</dbReference>